<gene>
    <name evidence="9" type="ORF">LCGC14_1660720</name>
</gene>
<evidence type="ECO:0000256" key="2">
    <source>
        <dbReference type="ARBA" id="ARBA00022617"/>
    </source>
</evidence>
<feature type="non-terminal residue" evidence="9">
    <location>
        <position position="1"/>
    </location>
</feature>
<comment type="caution">
    <text evidence="9">The sequence shown here is derived from an EMBL/GenBank/DDBJ whole genome shotgun (WGS) entry which is preliminary data.</text>
</comment>
<name>A0A0F9KA17_9ZZZZ</name>
<protein>
    <recommendedName>
        <fullName evidence="8">CcmH/CycL/Ccl2/NrfF N-terminal domain-containing protein</fullName>
    </recommendedName>
</protein>
<reference evidence="9" key="1">
    <citation type="journal article" date="2015" name="Nature">
        <title>Complex archaea that bridge the gap between prokaryotes and eukaryotes.</title>
        <authorList>
            <person name="Spang A."/>
            <person name="Saw J.H."/>
            <person name="Jorgensen S.L."/>
            <person name="Zaremba-Niedzwiedzka K."/>
            <person name="Martijn J."/>
            <person name="Lind A.E."/>
            <person name="van Eijk R."/>
            <person name="Schleper C."/>
            <person name="Guy L."/>
            <person name="Ettema T.J."/>
        </authorList>
    </citation>
    <scope>NUCLEOTIDE SEQUENCE</scope>
</reference>
<dbReference type="EMBL" id="LAZR01014105">
    <property type="protein sequence ID" value="KKM18938.1"/>
    <property type="molecule type" value="Genomic_DNA"/>
</dbReference>
<feature type="domain" description="CcmH/CycL/Ccl2/NrfF N-terminal" evidence="8">
    <location>
        <begin position="22"/>
        <end position="128"/>
    </location>
</feature>
<dbReference type="InterPro" id="IPR051263">
    <property type="entry name" value="C-type_cytochrome_biogenesis"/>
</dbReference>
<dbReference type="GO" id="GO:0046872">
    <property type="term" value="F:metal ion binding"/>
    <property type="evidence" value="ECO:0007669"/>
    <property type="project" value="UniProtKB-KW"/>
</dbReference>
<keyword evidence="4" id="KW-0732">Signal</keyword>
<evidence type="ECO:0000256" key="7">
    <source>
        <dbReference type="SAM" id="Phobius"/>
    </source>
</evidence>
<accession>A0A0F9KA17</accession>
<keyword evidence="7" id="KW-0472">Membrane</keyword>
<evidence type="ECO:0000313" key="9">
    <source>
        <dbReference type="EMBL" id="KKM18938.1"/>
    </source>
</evidence>
<dbReference type="GO" id="GO:0017004">
    <property type="term" value="P:cytochrome complex assembly"/>
    <property type="evidence" value="ECO:0007669"/>
    <property type="project" value="UniProtKB-KW"/>
</dbReference>
<dbReference type="InterPro" id="IPR038297">
    <property type="entry name" value="CcmH/CycL/NrfF/Ccl2_sf"/>
</dbReference>
<dbReference type="AlphaFoldDB" id="A0A0F9KA17"/>
<keyword evidence="7" id="KW-0812">Transmembrane</keyword>
<dbReference type="CDD" id="cd16378">
    <property type="entry name" value="CcmH_N"/>
    <property type="match status" value="1"/>
</dbReference>
<proteinExistence type="inferred from homology"/>
<evidence type="ECO:0000256" key="6">
    <source>
        <dbReference type="ARBA" id="ARBA00023004"/>
    </source>
</evidence>
<dbReference type="PANTHER" id="PTHR47870">
    <property type="entry name" value="CYTOCHROME C-TYPE BIOGENESIS PROTEIN CCMH"/>
    <property type="match status" value="1"/>
</dbReference>
<organism evidence="9">
    <name type="scientific">marine sediment metagenome</name>
    <dbReference type="NCBI Taxonomy" id="412755"/>
    <lineage>
        <taxon>unclassified sequences</taxon>
        <taxon>metagenomes</taxon>
        <taxon>ecological metagenomes</taxon>
    </lineage>
</organism>
<keyword evidence="3" id="KW-0479">Metal-binding</keyword>
<dbReference type="Pfam" id="PF03918">
    <property type="entry name" value="CcmH"/>
    <property type="match status" value="1"/>
</dbReference>
<feature type="transmembrane region" description="Helical" evidence="7">
    <location>
        <begin position="99"/>
        <end position="122"/>
    </location>
</feature>
<evidence type="ECO:0000256" key="1">
    <source>
        <dbReference type="ARBA" id="ARBA00010342"/>
    </source>
</evidence>
<evidence type="ECO:0000256" key="3">
    <source>
        <dbReference type="ARBA" id="ARBA00022723"/>
    </source>
</evidence>
<evidence type="ECO:0000259" key="8">
    <source>
        <dbReference type="Pfam" id="PF03918"/>
    </source>
</evidence>
<keyword evidence="5" id="KW-0201">Cytochrome c-type biogenesis</keyword>
<sequence length="161" mass="18208">PKKIITILLLSFFWSGFLVITPALALSVDEVTKDLICTCGCGKILGECDCAVAARMVAPISGMIDQGQDRNQILSYFVERYGEEVLAAPTKKGFNLTAWVIPFVVMGIAVVVVYFVMAKWVLKGKSRKKRGKKTHPGPEEDKYTRKLKKELKEFDFWIRRF</sequence>
<keyword evidence="6" id="KW-0408">Iron</keyword>
<evidence type="ECO:0000256" key="4">
    <source>
        <dbReference type="ARBA" id="ARBA00022729"/>
    </source>
</evidence>
<dbReference type="PANTHER" id="PTHR47870:SF1">
    <property type="entry name" value="CYTOCHROME C-TYPE BIOGENESIS PROTEIN CCMH"/>
    <property type="match status" value="1"/>
</dbReference>
<keyword evidence="2" id="KW-0349">Heme</keyword>
<evidence type="ECO:0000256" key="5">
    <source>
        <dbReference type="ARBA" id="ARBA00022748"/>
    </source>
</evidence>
<dbReference type="GO" id="GO:0005886">
    <property type="term" value="C:plasma membrane"/>
    <property type="evidence" value="ECO:0007669"/>
    <property type="project" value="TreeGrafter"/>
</dbReference>
<keyword evidence="7" id="KW-1133">Transmembrane helix</keyword>
<comment type="similarity">
    <text evidence="1">Belongs to the CcmH/CycL/Ccl2/NrfF family.</text>
</comment>
<dbReference type="Gene3D" id="1.10.8.640">
    <property type="entry name" value="Cytochrome C biogenesis protein"/>
    <property type="match status" value="1"/>
</dbReference>
<dbReference type="InterPro" id="IPR005616">
    <property type="entry name" value="CcmH/CycL/Ccl2/NrfF_N"/>
</dbReference>